<dbReference type="EMBL" id="PP895363">
    <property type="protein sequence ID" value="XCI78061.1"/>
    <property type="molecule type" value="Genomic_DNA"/>
</dbReference>
<evidence type="ECO:0000313" key="1">
    <source>
        <dbReference type="EMBL" id="XCI78061.1"/>
    </source>
</evidence>
<proteinExistence type="predicted"/>
<organism evidence="1">
    <name type="scientific">Klebsiella phage FKP3</name>
    <dbReference type="NCBI Taxonomy" id="3231233"/>
    <lineage>
        <taxon>Viruses</taxon>
        <taxon>Duplodnaviria</taxon>
        <taxon>Heunggongvirae</taxon>
        <taxon>Uroviricota</taxon>
        <taxon>Caudoviricetes</taxon>
        <taxon>Stephanstirmvirinae</taxon>
        <taxon>Justusliebigvirus</taxon>
    </lineage>
</organism>
<reference evidence="1" key="1">
    <citation type="submission" date="2024-06" db="EMBL/GenBank/DDBJ databases">
        <title>High activity and specificity of bacteriophage cocktails against carbapenem-resistant Klebsiella pneumoniae belonging to high-risk clones CG258 and ST307.</title>
        <authorList>
            <person name="Jimenez Quiceno J."/>
            <person name="Salazar Ospina L."/>
            <person name="Tellez Carrasquilla S."/>
        </authorList>
    </citation>
    <scope>NUCLEOTIDE SEQUENCE</scope>
</reference>
<sequence length="665" mass="71091">MATIKIASLPSATSIEDTDLLILDQADNTKKITVLDLAENYKFISDGALLSETGASKVGTSYNKLLSDLLIPQVNSIADLATLKASSGDRAYTKGAFSENDGGAGEWYFDASNMSSLVSTYPRLFIAPLSDPSGISGAWCLDVGLSIEAIQYGLGIPSLDPSAGSSFPEQAASAALINKNILEQIVAWNAGQRTVKLPPRIIYSSFYLFKGVDPKLEGTPGTSTTTGTFLLTHDGLSTEPLIKITSTTDSASSRVSGLNLKNIACASQKFFSTTGYNTFTDNRDARVCYSINFVGTHVRIEGLYAGGFNTALYANEVWDGFINNCRFLYCSTPTGSAPAVFIGTNATDNTNNMQINHMHIEFSPYALEVGFCEHVSFQSCKIETYRQAAASHNVIKIQPEATKVNFNSCMVVSNNASNVHVVQDAGQFTKWNHSWFSGADDAGYPQAGVHWYRRVSPTNSQAELNGCYFNRCHVTDGSEPLDYSIILNNYTKFSGQVRVSPTYNTSSGSVVTSSTGLLNIGTSCNIESLHIIVGSGTKSAGAVLFFAGTGSTVGKITQTAGDVIYKLVSGDANNTVQQYGQIYQNTSNPVIDSYGRRVIFLTSATSVTQINGLVGEEITIISNVSGSTLVYNSSLLITTTGANISMSAGKPYKFIMTGATKAVQI</sequence>
<name>A0AAU8I017_9CAUD</name>
<protein>
    <submittedName>
        <fullName evidence="1">Tail fiber protein</fullName>
    </submittedName>
</protein>
<accession>A0AAU8I017</accession>